<dbReference type="AlphaFoldDB" id="A0A6A5DRC7"/>
<evidence type="ECO:0000259" key="7">
    <source>
        <dbReference type="PROSITE" id="PS50021"/>
    </source>
</evidence>
<evidence type="ECO:0000256" key="1">
    <source>
        <dbReference type="ARBA" id="ARBA00004496"/>
    </source>
</evidence>
<name>A0A6A5DRC7_PERFL</name>
<dbReference type="GO" id="GO:0005813">
    <property type="term" value="C:centrosome"/>
    <property type="evidence" value="ECO:0007669"/>
    <property type="project" value="TreeGrafter"/>
</dbReference>
<keyword evidence="2" id="KW-0963">Cytoplasm</keyword>
<dbReference type="Pfam" id="PF19047">
    <property type="entry name" value="HOOK_N"/>
    <property type="match status" value="1"/>
</dbReference>
<dbReference type="GO" id="GO:0051959">
    <property type="term" value="F:dynein light intermediate chain binding"/>
    <property type="evidence" value="ECO:0007669"/>
    <property type="project" value="TreeGrafter"/>
</dbReference>
<dbReference type="PANTHER" id="PTHR18947">
    <property type="entry name" value="HOOK PROTEINS"/>
    <property type="match status" value="1"/>
</dbReference>
<comment type="subcellular location">
    <subcellularLocation>
        <location evidence="1">Cytoplasm</location>
    </subcellularLocation>
</comment>
<dbReference type="Proteomes" id="UP000465112">
    <property type="component" value="Chromosome 20"/>
</dbReference>
<dbReference type="GO" id="GO:0031122">
    <property type="term" value="P:cytoplasmic microtubule organization"/>
    <property type="evidence" value="ECO:0007669"/>
    <property type="project" value="TreeGrafter"/>
</dbReference>
<evidence type="ECO:0000256" key="5">
    <source>
        <dbReference type="ARBA" id="ARBA00061299"/>
    </source>
</evidence>
<proteinExistence type="inferred from homology"/>
<dbReference type="InterPro" id="IPR036872">
    <property type="entry name" value="CH_dom_sf"/>
</dbReference>
<evidence type="ECO:0000313" key="8">
    <source>
        <dbReference type="EMBL" id="KAF1375191.1"/>
    </source>
</evidence>
<dbReference type="GO" id="GO:0007165">
    <property type="term" value="P:signal transduction"/>
    <property type="evidence" value="ECO:0007669"/>
    <property type="project" value="UniProtKB-ARBA"/>
</dbReference>
<reference evidence="8 9" key="1">
    <citation type="submission" date="2019-06" db="EMBL/GenBank/DDBJ databases">
        <title>A chromosome-scale genome assembly of the European perch, Perca fluviatilis.</title>
        <authorList>
            <person name="Roques C."/>
            <person name="Zahm M."/>
            <person name="Cabau C."/>
            <person name="Klopp C."/>
            <person name="Bouchez O."/>
            <person name="Donnadieu C."/>
            <person name="Kuhl H."/>
            <person name="Gislard M."/>
            <person name="Guendouz S."/>
            <person name="Journot L."/>
            <person name="Haffray P."/>
            <person name="Bestin A."/>
            <person name="Morvezen R."/>
            <person name="Feron R."/>
            <person name="Wen M."/>
            <person name="Jouanno E."/>
            <person name="Herpin A."/>
            <person name="Schartl M."/>
            <person name="Postlethwait J."/>
            <person name="Schaerlinger B."/>
            <person name="Chardard D."/>
            <person name="Lecocq T."/>
            <person name="Poncet C."/>
            <person name="Jaffrelo L."/>
            <person name="Lampietro C."/>
            <person name="Guiguen Y."/>
        </authorList>
    </citation>
    <scope>NUCLEOTIDE SEQUENCE [LARGE SCALE GENOMIC DNA]</scope>
    <source>
        <tissue evidence="8">Blood</tissue>
    </source>
</reference>
<feature type="compositionally biased region" description="Basic residues" evidence="6">
    <location>
        <begin position="802"/>
        <end position="814"/>
    </location>
</feature>
<keyword evidence="4" id="KW-0175">Coiled coil</keyword>
<protein>
    <recommendedName>
        <fullName evidence="7">Calponin-homology (CH) domain-containing protein</fullName>
    </recommendedName>
</protein>
<dbReference type="GO" id="GO:0005085">
    <property type="term" value="F:guanyl-nucleotide exchange factor activity"/>
    <property type="evidence" value="ECO:0007669"/>
    <property type="project" value="UniProtKB-KW"/>
</dbReference>
<organism evidence="8 9">
    <name type="scientific">Perca fluviatilis</name>
    <name type="common">European perch</name>
    <dbReference type="NCBI Taxonomy" id="8168"/>
    <lineage>
        <taxon>Eukaryota</taxon>
        <taxon>Metazoa</taxon>
        <taxon>Chordata</taxon>
        <taxon>Craniata</taxon>
        <taxon>Vertebrata</taxon>
        <taxon>Euteleostomi</taxon>
        <taxon>Actinopterygii</taxon>
        <taxon>Neopterygii</taxon>
        <taxon>Teleostei</taxon>
        <taxon>Neoteleostei</taxon>
        <taxon>Acanthomorphata</taxon>
        <taxon>Eupercaria</taxon>
        <taxon>Perciformes</taxon>
        <taxon>Percoidei</taxon>
        <taxon>Percidae</taxon>
        <taxon>Percinae</taxon>
        <taxon>Perca</taxon>
    </lineage>
</organism>
<evidence type="ECO:0000256" key="6">
    <source>
        <dbReference type="SAM" id="MobiDB-lite"/>
    </source>
</evidence>
<comment type="similarity">
    <text evidence="5">Belongs to the CCDC88 family.</text>
</comment>
<evidence type="ECO:0000256" key="3">
    <source>
        <dbReference type="ARBA" id="ARBA00022658"/>
    </source>
</evidence>
<accession>A0A6A5DRC7</accession>
<evidence type="ECO:0000256" key="2">
    <source>
        <dbReference type="ARBA" id="ARBA00022490"/>
    </source>
</evidence>
<dbReference type="InterPro" id="IPR043936">
    <property type="entry name" value="HOOK_N"/>
</dbReference>
<evidence type="ECO:0000313" key="9">
    <source>
        <dbReference type="Proteomes" id="UP000465112"/>
    </source>
</evidence>
<sequence>MDVTLSELLATFMESPLVVWVRTLGPLGSCDEAGSEERVNMFMELVNGVFLHKIMTHIDPSPTHQRLNKNVNNDVSLRLHNLTVLTRHIRTYYQENLQQLIVMPLPNILCIAKDPISAKSMEELKRLLLLLLGCAVQCERKEEMIEKIKLLDIETQAAIVSHIQEVTHNQLNVLDLSWLEEGSELAHEELEPVSRNMAASLQQLIDQRDKASEVIVNLTQERDYLSSQQPQEGFRNLGMSSPERGQSSGGVGVNNGGSAVSGLTKEEKQHLSVELADTKAKLRRYRQELEEKTEQLMDSKHEVERLDQELQRQKQENQSLSCEARSVRVYRDEVDSLREKAARVDRLETELTRCKEKLNDVHFYKTRMEELREDNLTLIETKVLLEEQVSASRGRCDKLHTLEKDNLLLRAKIHDLEMERDNERRRLEELVEENMLLEIGQKQSMNESAHLGWELEQLTKNNDTNTETRKSLVHELNECVSSRVLKLEKENRELQSSIERLKEENHLLQEQQLHTQELDRENQGLSKKLDRLQGLLDQERLTNQDMESLGDEILKEKQTLERDMHTLRAEKDRQISELESEKQHLADAVASLQERAQSNSEARVREVETENCLLHQNITDTSSRLARLETQLKLASEEAERLRERAGRCEEVEREAARLERSRDALNREVASLRACSERSEALEKQVSSLEQEVHRLKREAEEAQRELQRLGRQEAENSLLSKENLDLRCSLENMRSSSARLVSLQEEHKEAQREAQNLQRRLEEARQEAQGERKRAERIELNVATLNQEKHRLEEEIQRSKGGRRERRRKKRT</sequence>
<dbReference type="GO" id="GO:0030705">
    <property type="term" value="P:cytoskeleton-dependent intracellular transport"/>
    <property type="evidence" value="ECO:0007669"/>
    <property type="project" value="InterPro"/>
</dbReference>
<feature type="region of interest" description="Disordered" evidence="6">
    <location>
        <begin position="743"/>
        <end position="814"/>
    </location>
</feature>
<feature type="compositionally biased region" description="Basic and acidic residues" evidence="6">
    <location>
        <begin position="789"/>
        <end position="800"/>
    </location>
</feature>
<dbReference type="PROSITE" id="PS50021">
    <property type="entry name" value="CH"/>
    <property type="match status" value="1"/>
</dbReference>
<dbReference type="FunFam" id="1.10.418.10:FF:000035">
    <property type="entry name" value="girdin isoform X1"/>
    <property type="match status" value="1"/>
</dbReference>
<dbReference type="GO" id="GO:0005737">
    <property type="term" value="C:cytoplasm"/>
    <property type="evidence" value="ECO:0007669"/>
    <property type="project" value="UniProtKB-SubCell"/>
</dbReference>
<keyword evidence="3" id="KW-0344">Guanine-nucleotide releasing factor</keyword>
<dbReference type="Gene3D" id="1.10.418.10">
    <property type="entry name" value="Calponin-like domain"/>
    <property type="match status" value="1"/>
</dbReference>
<dbReference type="PANTHER" id="PTHR18947:SF31">
    <property type="entry name" value="PROTEIN DAPLE"/>
    <property type="match status" value="1"/>
</dbReference>
<feature type="compositionally biased region" description="Basic and acidic residues" evidence="6">
    <location>
        <begin position="761"/>
        <end position="781"/>
    </location>
</feature>
<gene>
    <name evidence="8" type="ORF">PFLUV_G00236940</name>
</gene>
<evidence type="ECO:0000256" key="4">
    <source>
        <dbReference type="ARBA" id="ARBA00023054"/>
    </source>
</evidence>
<dbReference type="GO" id="GO:0008017">
    <property type="term" value="F:microtubule binding"/>
    <property type="evidence" value="ECO:0007669"/>
    <property type="project" value="TreeGrafter"/>
</dbReference>
<keyword evidence="9" id="KW-1185">Reference proteome</keyword>
<dbReference type="SUPFAM" id="SSF116907">
    <property type="entry name" value="Hook domain"/>
    <property type="match status" value="1"/>
</dbReference>
<comment type="caution">
    <text evidence="8">The sequence shown here is derived from an EMBL/GenBank/DDBJ whole genome shotgun (WGS) entry which is preliminary data.</text>
</comment>
<feature type="region of interest" description="Disordered" evidence="6">
    <location>
        <begin position="227"/>
        <end position="272"/>
    </location>
</feature>
<dbReference type="EMBL" id="VHII01000020">
    <property type="protein sequence ID" value="KAF1375191.1"/>
    <property type="molecule type" value="Genomic_DNA"/>
</dbReference>
<dbReference type="InterPro" id="IPR001715">
    <property type="entry name" value="CH_dom"/>
</dbReference>
<feature type="domain" description="Calponin-homology (CH)" evidence="7">
    <location>
        <begin position="11"/>
        <end position="135"/>
    </location>
</feature>